<accession>A0A934SZ38</accession>
<proteinExistence type="predicted"/>
<feature type="repeat" description="ANK" evidence="3">
    <location>
        <begin position="901"/>
        <end position="933"/>
    </location>
</feature>
<feature type="compositionally biased region" description="Polar residues" evidence="4">
    <location>
        <begin position="557"/>
        <end position="569"/>
    </location>
</feature>
<evidence type="ECO:0000256" key="3">
    <source>
        <dbReference type="PROSITE-ProRule" id="PRU00023"/>
    </source>
</evidence>
<evidence type="ECO:0000313" key="5">
    <source>
        <dbReference type="EMBL" id="MBK4735329.1"/>
    </source>
</evidence>
<feature type="repeat" description="ANK" evidence="3">
    <location>
        <begin position="1132"/>
        <end position="1164"/>
    </location>
</feature>
<evidence type="ECO:0000313" key="6">
    <source>
        <dbReference type="Proteomes" id="UP000622890"/>
    </source>
</evidence>
<evidence type="ECO:0000256" key="4">
    <source>
        <dbReference type="SAM" id="MobiDB-lite"/>
    </source>
</evidence>
<feature type="compositionally biased region" description="Polar residues" evidence="4">
    <location>
        <begin position="781"/>
        <end position="790"/>
    </location>
</feature>
<feature type="repeat" description="ANK" evidence="3">
    <location>
        <begin position="1033"/>
        <end position="1065"/>
    </location>
</feature>
<feature type="repeat" description="ANK" evidence="3">
    <location>
        <begin position="1099"/>
        <end position="1131"/>
    </location>
</feature>
<reference evidence="5" key="1">
    <citation type="submission" date="2021-01" db="EMBL/GenBank/DDBJ databases">
        <title>Genome sequence of strain Noviherbaspirillum sp. DKR-6.</title>
        <authorList>
            <person name="Chaudhary D.K."/>
        </authorList>
    </citation>
    <scope>NUCLEOTIDE SEQUENCE</scope>
    <source>
        <strain evidence="5">DKR-6</strain>
    </source>
</reference>
<dbReference type="Proteomes" id="UP000622890">
    <property type="component" value="Unassembled WGS sequence"/>
</dbReference>
<name>A0A934SZ38_9BURK</name>
<feature type="repeat" description="ANK" evidence="3">
    <location>
        <begin position="1165"/>
        <end position="1197"/>
    </location>
</feature>
<dbReference type="PROSITE" id="PS50088">
    <property type="entry name" value="ANK_REPEAT"/>
    <property type="match status" value="13"/>
</dbReference>
<feature type="compositionally biased region" description="Low complexity" evidence="4">
    <location>
        <begin position="811"/>
        <end position="825"/>
    </location>
</feature>
<protein>
    <submittedName>
        <fullName evidence="5">Ankyrin repeat domain-containing protein</fullName>
    </submittedName>
</protein>
<comment type="caution">
    <text evidence="5">The sequence shown here is derived from an EMBL/GenBank/DDBJ whole genome shotgun (WGS) entry which is preliminary data.</text>
</comment>
<keyword evidence="1" id="KW-0677">Repeat</keyword>
<sequence>MVRKQRAGTHRAEQVHRWLFFEQGSITMSLNAASNRNGKSTNAGPDGVQRLPLSTSHLPPAGNAPTLAGTNTDRVSLLAGADSELTSAQRTRLNTLREGAQALRWPDNDPDAAATVDVPAYFRSVKTSAAQLHEIGQTHPASPQLASWIKAFEGALGRLNAALRRGADKGGLDAVAFDTEALRDIFGALSAFADPARASLFNRQQRRALQPLLQNLTTTLLQAAAKGFASSATVAEHLPLLNWICRGVKKGLLKPDDGIAKVFEGALNGLVGWVGADDQDAQAYQIGECAAILKDVIEYDLLALKAKGEAGAEVSHKLKQCMEELCGAHSYAVLEKAPVNGVSVMNVCNLVKELIGTQALSIDELQRNGQLQRLLTLIEEIPNEQMSGGDGRVLSNAGNFLRLLMRRASEGPVGDKELHERVSKVARRVLAALNAEGFGKGRRNAQSLANLVSFMQDCHEHLLPACGDEVMRKSFARALDKLLAKLVAGGAAAFSDGRTIDGLLLALAYLQEQGLCIGTAGLEELREDLLDKQNGVERARPATPVLLSGLGAQLPSVTTPPKLTLNQETEQTKADEPRKRIPGEGAIVAQPRLMEPARSGPSTSYLRPTVGRGKFAHARSAKTDAFSLAAHDALAETVNADDIDSDDEQQDLTEALPKTPSKDIAVANSSVKPQAPAGVVDVEALVAALRAGQPQQTEQVMQQLRSLPQRRLPALPEAFLLELDSEAFLSDKMRFKACNTYLSNLSKQDRQNAIECFTKHPPTSSTLRELLIRHGIVKASESQHARNSGSVAVGGTPEHSAIDPPATAHRSSQAKPAAASSPQTSAEHRKQGGRAKAGGDTVIRDAADVGHNSKVRVKMQVFNGAELDDMNALIDAAPSEIPTRLRARIKQGMDLNAPTVIGMTPLMAAAQAGATELVSAMIKEGADVNVHTLNNQNALMCAASFGHTATVRELVRAGAKIDAVDANGVTALMLALAAGHIETVQALASLGANVDAAALGGETSLMRVIEMGRMSSVRTLIDLGANVNAAAPGGATALMLAVRKGLMAIFRALLQADADVNAVDAANVNPLMIAAAKGRSDMVWELARAGADVNATTPNGVTAVMFAAEKGHTATVEALKELGANLNARTLEGTTAMMRAAMAGDTAMVQTLAHAGADVDAARPNGITALIFAADKGHTATVKALKKLGANVNAAASDGLTALMQAAKTGKTAMASLLIELKADVNAHMTFGTTALMFAAARGDTAMVRALAKAGANVNAAMTDGVIALMLAVLKGHTTTVQALVKLKANVNAAMVEGTTALMMAAENGDTSMVKALLLAGARLDMVDINGQTALSMAKEGGHGEVVKLLQARQKS</sequence>
<dbReference type="RefSeq" id="WP_200592097.1">
    <property type="nucleotide sequence ID" value="NZ_JAEPBG010000004.1"/>
</dbReference>
<dbReference type="EMBL" id="JAEPBG010000004">
    <property type="protein sequence ID" value="MBK4735329.1"/>
    <property type="molecule type" value="Genomic_DNA"/>
</dbReference>
<keyword evidence="6" id="KW-1185">Reference proteome</keyword>
<feature type="region of interest" description="Disordered" evidence="4">
    <location>
        <begin position="557"/>
        <end position="577"/>
    </location>
</feature>
<dbReference type="InterPro" id="IPR002110">
    <property type="entry name" value="Ankyrin_rpt"/>
</dbReference>
<dbReference type="Gene3D" id="1.25.40.20">
    <property type="entry name" value="Ankyrin repeat-containing domain"/>
    <property type="match status" value="5"/>
</dbReference>
<dbReference type="InterPro" id="IPR036770">
    <property type="entry name" value="Ankyrin_rpt-contain_sf"/>
</dbReference>
<dbReference type="PROSITE" id="PS50297">
    <property type="entry name" value="ANK_REP_REGION"/>
    <property type="match status" value="12"/>
</dbReference>
<feature type="repeat" description="ANK" evidence="3">
    <location>
        <begin position="934"/>
        <end position="966"/>
    </location>
</feature>
<feature type="region of interest" description="Disordered" evidence="4">
    <location>
        <begin position="781"/>
        <end position="841"/>
    </location>
</feature>
<feature type="repeat" description="ANK" evidence="3">
    <location>
        <begin position="1297"/>
        <end position="1329"/>
    </location>
</feature>
<dbReference type="SUPFAM" id="SSF48403">
    <property type="entry name" value="Ankyrin repeat"/>
    <property type="match status" value="2"/>
</dbReference>
<evidence type="ECO:0000256" key="1">
    <source>
        <dbReference type="ARBA" id="ARBA00022737"/>
    </source>
</evidence>
<evidence type="ECO:0000256" key="2">
    <source>
        <dbReference type="ARBA" id="ARBA00023043"/>
    </source>
</evidence>
<dbReference type="PANTHER" id="PTHR24123">
    <property type="entry name" value="ANKYRIN REPEAT-CONTAINING"/>
    <property type="match status" value="1"/>
</dbReference>
<organism evidence="5 6">
    <name type="scientific">Noviherbaspirillum pedocola</name>
    <dbReference type="NCBI Taxonomy" id="2801341"/>
    <lineage>
        <taxon>Bacteria</taxon>
        <taxon>Pseudomonadati</taxon>
        <taxon>Pseudomonadota</taxon>
        <taxon>Betaproteobacteria</taxon>
        <taxon>Burkholderiales</taxon>
        <taxon>Oxalobacteraceae</taxon>
        <taxon>Noviherbaspirillum</taxon>
    </lineage>
</organism>
<dbReference type="SMART" id="SM00248">
    <property type="entry name" value="ANK"/>
    <property type="match status" value="13"/>
</dbReference>
<feature type="repeat" description="ANK" evidence="3">
    <location>
        <begin position="1066"/>
        <end position="1098"/>
    </location>
</feature>
<feature type="repeat" description="ANK" evidence="3">
    <location>
        <begin position="1231"/>
        <end position="1263"/>
    </location>
</feature>
<feature type="repeat" description="ANK" evidence="3">
    <location>
        <begin position="1000"/>
        <end position="1032"/>
    </location>
</feature>
<feature type="repeat" description="ANK" evidence="3">
    <location>
        <begin position="1198"/>
        <end position="1230"/>
    </location>
</feature>
<dbReference type="InterPro" id="IPR051165">
    <property type="entry name" value="Multifunctional_ANK_Repeat"/>
</dbReference>
<dbReference type="PANTHER" id="PTHR24123:SF33">
    <property type="entry name" value="PROTEIN HOS4"/>
    <property type="match status" value="1"/>
</dbReference>
<gene>
    <name evidence="5" type="ORF">JJB74_11960</name>
</gene>
<keyword evidence="2 3" id="KW-0040">ANK repeat</keyword>
<dbReference type="Pfam" id="PF12796">
    <property type="entry name" value="Ank_2"/>
    <property type="match status" value="4"/>
</dbReference>
<feature type="repeat" description="ANK" evidence="3">
    <location>
        <begin position="1264"/>
        <end position="1296"/>
    </location>
</feature>
<feature type="repeat" description="ANK" evidence="3">
    <location>
        <begin position="967"/>
        <end position="999"/>
    </location>
</feature>
<dbReference type="Pfam" id="PF13637">
    <property type="entry name" value="Ank_4"/>
    <property type="match status" value="1"/>
</dbReference>
<dbReference type="Pfam" id="PF00023">
    <property type="entry name" value="Ank"/>
    <property type="match status" value="1"/>
</dbReference>